<evidence type="ECO:0000313" key="4">
    <source>
        <dbReference type="EMBL" id="MBP3193831.1"/>
    </source>
</evidence>
<reference evidence="4" key="1">
    <citation type="submission" date="2021-02" db="EMBL/GenBank/DDBJ databases">
        <title>Natronogracilivirga saccharolytica gen. nov. sp. nov. a new anaerobic, haloalkiliphilic carbohydrate-fermenting bacterium from soda lake and proposing of Cyclonatronumiaceae fam. nov. in the phylum Balneolaeota.</title>
        <authorList>
            <person name="Zhilina T.N."/>
            <person name="Sorokin D.Y."/>
            <person name="Zavarzina D.G."/>
            <person name="Toshchakov S.V."/>
            <person name="Kublanov I.V."/>
        </authorList>
    </citation>
    <scope>NUCLEOTIDE SEQUENCE</scope>
    <source>
        <strain evidence="4">Z-1702</strain>
    </source>
</reference>
<evidence type="ECO:0000256" key="1">
    <source>
        <dbReference type="ARBA" id="ARBA00009766"/>
    </source>
</evidence>
<dbReference type="EMBL" id="JAFIDN010000015">
    <property type="protein sequence ID" value="MBP3193831.1"/>
    <property type="molecule type" value="Genomic_DNA"/>
</dbReference>
<accession>A0A8J7UWM4</accession>
<proteinExistence type="inferred from homology"/>
<keyword evidence="2 3" id="KW-0732">Signal</keyword>
<evidence type="ECO:0000313" key="5">
    <source>
        <dbReference type="Proteomes" id="UP000673975"/>
    </source>
</evidence>
<name>A0A8J7UWM4_9BACT</name>
<evidence type="ECO:0000256" key="2">
    <source>
        <dbReference type="ARBA" id="ARBA00022729"/>
    </source>
</evidence>
<dbReference type="GO" id="GO:0009289">
    <property type="term" value="C:pilus"/>
    <property type="evidence" value="ECO:0007669"/>
    <property type="project" value="InterPro"/>
</dbReference>
<dbReference type="GO" id="GO:0007155">
    <property type="term" value="P:cell adhesion"/>
    <property type="evidence" value="ECO:0007669"/>
    <property type="project" value="InterPro"/>
</dbReference>
<dbReference type="AlphaFoldDB" id="A0A8J7UWM4"/>
<comment type="caution">
    <text evidence="4">The sequence shown here is derived from an EMBL/GenBank/DDBJ whole genome shotgun (WGS) entry which is preliminary data.</text>
</comment>
<keyword evidence="5" id="KW-1185">Reference proteome</keyword>
<gene>
    <name evidence="4" type="ORF">NATSA_14230</name>
</gene>
<dbReference type="Pfam" id="PF07012">
    <property type="entry name" value="Curlin_rpt"/>
    <property type="match status" value="2"/>
</dbReference>
<dbReference type="Proteomes" id="UP000673975">
    <property type="component" value="Unassembled WGS sequence"/>
</dbReference>
<evidence type="ECO:0000256" key="3">
    <source>
        <dbReference type="SAM" id="SignalP"/>
    </source>
</evidence>
<comment type="similarity">
    <text evidence="1">Belongs to the CsgA/CsgB family.</text>
</comment>
<dbReference type="RefSeq" id="WP_210513315.1">
    <property type="nucleotide sequence ID" value="NZ_JAFIDN010000015.1"/>
</dbReference>
<sequence>MKNITTLLVLILFTAGMAVAQNNDASIDQVGDLHDADIEQLGSSNDAFILQTANEGREGDDVSTATVTQEGDDNYVNLRQRAFFGDNEAKIVQIGVGNRVQGTDEYSAFYQNHGLNILDVYMEGNDNVLYSLRGEAQKNVNTFLLDIMGNENTVGMLQEFGLADIDVEGSYNIIKLDQKSGQFANWSTATVDIFGDDNTVDVFQRNEGNQAVVDIDGSNNSAYITQN</sequence>
<organism evidence="4 5">
    <name type="scientific">Natronogracilivirga saccharolytica</name>
    <dbReference type="NCBI Taxonomy" id="2812953"/>
    <lineage>
        <taxon>Bacteria</taxon>
        <taxon>Pseudomonadati</taxon>
        <taxon>Balneolota</taxon>
        <taxon>Balneolia</taxon>
        <taxon>Balneolales</taxon>
        <taxon>Cyclonatronaceae</taxon>
        <taxon>Natronogracilivirga</taxon>
    </lineage>
</organism>
<protein>
    <recommendedName>
        <fullName evidence="6">Curlin associated repeat-containing protein</fullName>
    </recommendedName>
</protein>
<feature type="chain" id="PRO_5035219489" description="Curlin associated repeat-containing protein" evidence="3">
    <location>
        <begin position="21"/>
        <end position="227"/>
    </location>
</feature>
<evidence type="ECO:0008006" key="6">
    <source>
        <dbReference type="Google" id="ProtNLM"/>
    </source>
</evidence>
<dbReference type="InterPro" id="IPR009742">
    <property type="entry name" value="Curlin_rpt"/>
</dbReference>
<feature type="signal peptide" evidence="3">
    <location>
        <begin position="1"/>
        <end position="20"/>
    </location>
</feature>